<dbReference type="InterPro" id="IPR006016">
    <property type="entry name" value="UspA"/>
</dbReference>
<comment type="similarity">
    <text evidence="1">Belongs to the universal stress protein A family.</text>
</comment>
<sequence>MKRILFPTDFSEVATNAFSYALEFANLIEGEVIVLHSFDLIPMDNQFFPENFTELYDSIELANFEQFKEEIPKLRQIMEKRNYEHIKMTHRLMEGDLFTNIKKSILEDKIDYIVMGTSAEREWEALFAGSNSGSVILGLNVPMICVPMGVQFKKFKKIGYINHYTPNDEKALYSLLDIAKKANAKIKSLYVKTSNSDIDTEYIEKWEAEFKQEPIAFCMIQSEDIKAVELDFISKQEIDILTILTYKSSLFENMFVPNYSKKTESEIQIPILVIHA</sequence>
<comment type="caution">
    <text evidence="3">The sequence shown here is derived from an EMBL/GenBank/DDBJ whole genome shotgun (WGS) entry which is preliminary data.</text>
</comment>
<organism evidence="3 4">
    <name type="scientific">Flavobacterium cellulosilyticum</name>
    <dbReference type="NCBI Taxonomy" id="2541731"/>
    <lineage>
        <taxon>Bacteria</taxon>
        <taxon>Pseudomonadati</taxon>
        <taxon>Bacteroidota</taxon>
        <taxon>Flavobacteriia</taxon>
        <taxon>Flavobacteriales</taxon>
        <taxon>Flavobacteriaceae</taxon>
        <taxon>Flavobacterium</taxon>
    </lineage>
</organism>
<name>A0A4R5C230_9FLAO</name>
<accession>A0A4R5C230</accession>
<evidence type="ECO:0000313" key="3">
    <source>
        <dbReference type="EMBL" id="TDD93661.1"/>
    </source>
</evidence>
<gene>
    <name evidence="3" type="ORF">E0F76_18665</name>
</gene>
<protein>
    <submittedName>
        <fullName evidence="3">Universal stress protein</fullName>
    </submittedName>
</protein>
<dbReference type="AlphaFoldDB" id="A0A4R5C230"/>
<dbReference type="CDD" id="cd00293">
    <property type="entry name" value="USP-like"/>
    <property type="match status" value="1"/>
</dbReference>
<evidence type="ECO:0000313" key="4">
    <source>
        <dbReference type="Proteomes" id="UP000295479"/>
    </source>
</evidence>
<dbReference type="RefSeq" id="WP_132009868.1">
    <property type="nucleotide sequence ID" value="NZ_SMFK01000024.1"/>
</dbReference>
<dbReference type="EMBL" id="SMFK01000024">
    <property type="protein sequence ID" value="TDD93661.1"/>
    <property type="molecule type" value="Genomic_DNA"/>
</dbReference>
<dbReference type="PRINTS" id="PR01438">
    <property type="entry name" value="UNVRSLSTRESS"/>
</dbReference>
<proteinExistence type="inferred from homology"/>
<dbReference type="OrthoDB" id="9788959at2"/>
<dbReference type="SUPFAM" id="SSF52402">
    <property type="entry name" value="Adenine nucleotide alpha hydrolases-like"/>
    <property type="match status" value="2"/>
</dbReference>
<reference evidence="3 4" key="1">
    <citation type="submission" date="2019-03" db="EMBL/GenBank/DDBJ databases">
        <title>Flavobacterium AR-3-4 sp. nov. isolated from arctic soil.</title>
        <authorList>
            <person name="Chaudhary D.K."/>
        </authorList>
    </citation>
    <scope>NUCLEOTIDE SEQUENCE [LARGE SCALE GENOMIC DNA]</scope>
    <source>
        <strain evidence="3 4">AR-3-4</strain>
    </source>
</reference>
<dbReference type="Gene3D" id="3.40.50.12370">
    <property type="match status" value="1"/>
</dbReference>
<dbReference type="PANTHER" id="PTHR46268:SF22">
    <property type="entry name" value="SENSOR PROTEIN KDPD-RELATED"/>
    <property type="match status" value="1"/>
</dbReference>
<dbReference type="PANTHER" id="PTHR46268">
    <property type="entry name" value="STRESS RESPONSE PROTEIN NHAX"/>
    <property type="match status" value="1"/>
</dbReference>
<evidence type="ECO:0000259" key="2">
    <source>
        <dbReference type="Pfam" id="PF00582"/>
    </source>
</evidence>
<keyword evidence="4" id="KW-1185">Reference proteome</keyword>
<evidence type="ECO:0000256" key="1">
    <source>
        <dbReference type="ARBA" id="ARBA00008791"/>
    </source>
</evidence>
<dbReference type="InterPro" id="IPR006015">
    <property type="entry name" value="Universal_stress_UspA"/>
</dbReference>
<dbReference type="Pfam" id="PF00582">
    <property type="entry name" value="Usp"/>
    <property type="match status" value="1"/>
</dbReference>
<dbReference type="Proteomes" id="UP000295479">
    <property type="component" value="Unassembled WGS sequence"/>
</dbReference>
<feature type="domain" description="UspA" evidence="2">
    <location>
        <begin position="1"/>
        <end position="147"/>
    </location>
</feature>